<evidence type="ECO:0000313" key="3">
    <source>
        <dbReference type="Proteomes" id="UP000315636"/>
    </source>
</evidence>
<accession>A0A521FA87</accession>
<dbReference type="RefSeq" id="WP_142506706.1">
    <property type="nucleotide sequence ID" value="NZ_FXTI01000015.1"/>
</dbReference>
<reference evidence="2 3" key="1">
    <citation type="submission" date="2017-05" db="EMBL/GenBank/DDBJ databases">
        <authorList>
            <person name="Varghese N."/>
            <person name="Submissions S."/>
        </authorList>
    </citation>
    <scope>NUCLEOTIDE SEQUENCE [LARGE SCALE GENOMIC DNA]</scope>
    <source>
        <strain evidence="2 3">DSM 45474</strain>
    </source>
</reference>
<dbReference type="PANTHER" id="PTHR44068">
    <property type="entry name" value="ZGC:194242"/>
    <property type="match status" value="1"/>
</dbReference>
<dbReference type="PANTHER" id="PTHR44068:SF11">
    <property type="entry name" value="GERANYL DIPHOSPHATE 2-C-METHYLTRANSFERASE"/>
    <property type="match status" value="1"/>
</dbReference>
<dbReference type="Gene3D" id="3.40.50.150">
    <property type="entry name" value="Vaccinia Virus protein VP39"/>
    <property type="match status" value="1"/>
</dbReference>
<gene>
    <name evidence="2" type="ORF">SAMN06264849_11531</name>
</gene>
<evidence type="ECO:0000313" key="2">
    <source>
        <dbReference type="EMBL" id="SMO93057.1"/>
    </source>
</evidence>
<feature type="domain" description="Methyltransferase" evidence="1">
    <location>
        <begin position="43"/>
        <end position="140"/>
    </location>
</feature>
<dbReference type="SUPFAM" id="SSF53335">
    <property type="entry name" value="S-adenosyl-L-methionine-dependent methyltransferases"/>
    <property type="match status" value="1"/>
</dbReference>
<dbReference type="GO" id="GO:0032259">
    <property type="term" value="P:methylation"/>
    <property type="evidence" value="ECO:0007669"/>
    <property type="project" value="UniProtKB-KW"/>
</dbReference>
<dbReference type="InterPro" id="IPR029063">
    <property type="entry name" value="SAM-dependent_MTases_sf"/>
</dbReference>
<dbReference type="OrthoDB" id="43862at2"/>
<dbReference type="GO" id="GO:0008168">
    <property type="term" value="F:methyltransferase activity"/>
    <property type="evidence" value="ECO:0007669"/>
    <property type="project" value="UniProtKB-KW"/>
</dbReference>
<dbReference type="CDD" id="cd02440">
    <property type="entry name" value="AdoMet_MTases"/>
    <property type="match status" value="1"/>
</dbReference>
<keyword evidence="2" id="KW-0489">Methyltransferase</keyword>
<dbReference type="Proteomes" id="UP000315636">
    <property type="component" value="Unassembled WGS sequence"/>
</dbReference>
<name>A0A521FA87_9BACL</name>
<proteinExistence type="predicted"/>
<dbReference type="AlphaFoldDB" id="A0A521FA87"/>
<dbReference type="Pfam" id="PF13649">
    <property type="entry name" value="Methyltransf_25"/>
    <property type="match status" value="1"/>
</dbReference>
<keyword evidence="2" id="KW-0808">Transferase</keyword>
<dbReference type="InterPro" id="IPR050447">
    <property type="entry name" value="Erg6_SMT_methyltransf"/>
</dbReference>
<dbReference type="EMBL" id="FXTI01000015">
    <property type="protein sequence ID" value="SMO93057.1"/>
    <property type="molecule type" value="Genomic_DNA"/>
</dbReference>
<protein>
    <submittedName>
        <fullName evidence="2">Methyltransferase domain-containing protein</fullName>
    </submittedName>
</protein>
<sequence length="253" mass="28364">MKHTQMPAHLFLASLGKTMLRPGGRRATERILDHLQLKRHSTVLEVAPNMGTTTIHIARTYGCKVVAVDLHRPSLEKAKENVKKAGLEDQIEILVGDARNLPFSDGTFDAVINEAMLTMLPNKGKQQALQEYYRVLKKGGRLGTHDVGLQEPLSPKLLDRFHKQLKIPATPLTVTEWNSLFAQVPFSQVEYHATTMSLMSLDGMLIDEGWEGTIQILQNSGQSEEKRARFLEMASFFSQNSHIFGSCTFHAIK</sequence>
<organism evidence="2 3">
    <name type="scientific">Melghirimyces algeriensis</name>
    <dbReference type="NCBI Taxonomy" id="910412"/>
    <lineage>
        <taxon>Bacteria</taxon>
        <taxon>Bacillati</taxon>
        <taxon>Bacillota</taxon>
        <taxon>Bacilli</taxon>
        <taxon>Bacillales</taxon>
        <taxon>Thermoactinomycetaceae</taxon>
        <taxon>Melghirimyces</taxon>
    </lineage>
</organism>
<dbReference type="InterPro" id="IPR041698">
    <property type="entry name" value="Methyltransf_25"/>
</dbReference>
<keyword evidence="3" id="KW-1185">Reference proteome</keyword>
<evidence type="ECO:0000259" key="1">
    <source>
        <dbReference type="Pfam" id="PF13649"/>
    </source>
</evidence>